<keyword evidence="6" id="KW-1185">Reference proteome</keyword>
<reference evidence="6" key="1">
    <citation type="journal article" date="2019" name="Int. J. Syst. Evol. Microbiol.">
        <title>The Global Catalogue of Microorganisms (GCM) 10K type strain sequencing project: providing services to taxonomists for standard genome sequencing and annotation.</title>
        <authorList>
            <consortium name="The Broad Institute Genomics Platform"/>
            <consortium name="The Broad Institute Genome Sequencing Center for Infectious Disease"/>
            <person name="Wu L."/>
            <person name="Ma J."/>
        </authorList>
    </citation>
    <scope>NUCLEOTIDE SEQUENCE [LARGE SCALE GENOMIC DNA]</scope>
    <source>
        <strain evidence="6">NBRC 103166</strain>
    </source>
</reference>
<sequence length="144" mass="14584">MKKVQSGFTLIELLIVIAIIGILAAVALPAYQSYTQRAKFSEVILATGPVKTAVEICAQVDGTVDGCQGASAAQITSGNGTGFVDTVLYGDGSTDIVTITAKASGGAGTDTYILLGTMNSTSKQVLWEINPSSNEGSCVAGGSC</sequence>
<keyword evidence="3" id="KW-0281">Fimbrium</keyword>
<feature type="transmembrane region" description="Helical" evidence="4">
    <location>
        <begin position="7"/>
        <end position="31"/>
    </location>
</feature>
<gene>
    <name evidence="5" type="ORF">GCM10007916_20160</name>
</gene>
<dbReference type="PANTHER" id="PTHR30093:SF34">
    <property type="entry name" value="PREPILIN PEPTIDASE-DEPENDENT PROTEIN D"/>
    <property type="match status" value="1"/>
</dbReference>
<evidence type="ECO:0000256" key="2">
    <source>
        <dbReference type="ARBA" id="ARBA00022481"/>
    </source>
</evidence>
<dbReference type="Pfam" id="PF07963">
    <property type="entry name" value="N_methyl"/>
    <property type="match status" value="1"/>
</dbReference>
<keyword evidence="4" id="KW-0472">Membrane</keyword>
<evidence type="ECO:0000256" key="4">
    <source>
        <dbReference type="SAM" id="Phobius"/>
    </source>
</evidence>
<evidence type="ECO:0000256" key="3">
    <source>
        <dbReference type="RuleBase" id="RU000389"/>
    </source>
</evidence>
<dbReference type="InterPro" id="IPR045584">
    <property type="entry name" value="Pilin-like"/>
</dbReference>
<evidence type="ECO:0000313" key="6">
    <source>
        <dbReference type="Proteomes" id="UP001157353"/>
    </source>
</evidence>
<evidence type="ECO:0000256" key="1">
    <source>
        <dbReference type="ARBA" id="ARBA00005233"/>
    </source>
</evidence>
<keyword evidence="2" id="KW-0488">Methylation</keyword>
<proteinExistence type="inferred from homology"/>
<dbReference type="PROSITE" id="PS00409">
    <property type="entry name" value="PROKAR_NTER_METHYL"/>
    <property type="match status" value="1"/>
</dbReference>
<organism evidence="5 6">
    <name type="scientific">Psychromonas marina</name>
    <dbReference type="NCBI Taxonomy" id="88364"/>
    <lineage>
        <taxon>Bacteria</taxon>
        <taxon>Pseudomonadati</taxon>
        <taxon>Pseudomonadota</taxon>
        <taxon>Gammaproteobacteria</taxon>
        <taxon>Alteromonadales</taxon>
        <taxon>Psychromonadaceae</taxon>
        <taxon>Psychromonas</taxon>
    </lineage>
</organism>
<dbReference type="Pfam" id="PF00114">
    <property type="entry name" value="Pilin"/>
    <property type="match status" value="1"/>
</dbReference>
<comment type="similarity">
    <text evidence="1 3">Belongs to the N-Me-Phe pilin family.</text>
</comment>
<dbReference type="RefSeq" id="WP_284204061.1">
    <property type="nucleotide sequence ID" value="NZ_BSPQ01000005.1"/>
</dbReference>
<evidence type="ECO:0000313" key="5">
    <source>
        <dbReference type="EMBL" id="GLS90949.1"/>
    </source>
</evidence>
<dbReference type="Gene3D" id="3.30.700.10">
    <property type="entry name" value="Glycoprotein, Type 4 Pilin"/>
    <property type="match status" value="1"/>
</dbReference>
<name>A0ABQ6E0J1_9GAMM</name>
<comment type="caution">
    <text evidence="5">The sequence shown here is derived from an EMBL/GenBank/DDBJ whole genome shotgun (WGS) entry which is preliminary data.</text>
</comment>
<dbReference type="NCBIfam" id="TIGR02532">
    <property type="entry name" value="IV_pilin_GFxxxE"/>
    <property type="match status" value="1"/>
</dbReference>
<keyword evidence="4" id="KW-0812">Transmembrane</keyword>
<dbReference type="SUPFAM" id="SSF54523">
    <property type="entry name" value="Pili subunits"/>
    <property type="match status" value="1"/>
</dbReference>
<keyword evidence="4" id="KW-1133">Transmembrane helix</keyword>
<dbReference type="Proteomes" id="UP001157353">
    <property type="component" value="Unassembled WGS sequence"/>
</dbReference>
<dbReference type="EMBL" id="BSPQ01000005">
    <property type="protein sequence ID" value="GLS90949.1"/>
    <property type="molecule type" value="Genomic_DNA"/>
</dbReference>
<dbReference type="InterPro" id="IPR001082">
    <property type="entry name" value="Pilin"/>
</dbReference>
<dbReference type="InterPro" id="IPR012902">
    <property type="entry name" value="N_methyl_site"/>
</dbReference>
<protein>
    <submittedName>
        <fullName evidence="5">Pilin family protein</fullName>
    </submittedName>
</protein>
<dbReference type="PANTHER" id="PTHR30093">
    <property type="entry name" value="GENERAL SECRETION PATHWAY PROTEIN G"/>
    <property type="match status" value="1"/>
</dbReference>
<accession>A0ABQ6E0J1</accession>